<dbReference type="RefSeq" id="WP_064588258.1">
    <property type="nucleotide sequence ID" value="NZ_CP015852.1"/>
</dbReference>
<organism evidence="1 2">
    <name type="scientific">Pseudomonas koreensis</name>
    <dbReference type="NCBI Taxonomy" id="198620"/>
    <lineage>
        <taxon>Bacteria</taxon>
        <taxon>Pseudomonadati</taxon>
        <taxon>Pseudomonadota</taxon>
        <taxon>Gammaproteobacteria</taxon>
        <taxon>Pseudomonadales</taxon>
        <taxon>Pseudomonadaceae</taxon>
        <taxon>Pseudomonas</taxon>
    </lineage>
</organism>
<evidence type="ECO:0000313" key="2">
    <source>
        <dbReference type="Proteomes" id="UP000078142"/>
    </source>
</evidence>
<dbReference type="EMBL" id="CP015852">
    <property type="protein sequence ID" value="ANH98971.1"/>
    <property type="molecule type" value="Genomic_DNA"/>
</dbReference>
<reference evidence="1 2" key="1">
    <citation type="submission" date="2016-05" db="EMBL/GenBank/DDBJ databases">
        <authorList>
            <person name="Wang S."/>
            <person name="Zhu B."/>
        </authorList>
    </citation>
    <scope>NUCLEOTIDE SEQUENCE [LARGE SCALE GENOMIC DNA]</scope>
    <source>
        <strain evidence="1 2">CRS05-R5</strain>
    </source>
</reference>
<dbReference type="AlphaFoldDB" id="A0AAC9BU46"/>
<protein>
    <submittedName>
        <fullName evidence="1">Uncharacterized protein</fullName>
    </submittedName>
</protein>
<dbReference type="GeneID" id="93490015"/>
<sequence>MLFERSRVGVFATLIGCTFASTVDAASEHEMAVGGAALYQVCGQKHPEKELSLEQFISLHPHMSTQLANDIREFSSEPKHKAELEETVVRMRTEATQDLLEVVCDSYYRDAKGRE</sequence>
<accession>A0AAC9BU46</accession>
<name>A0AAC9BU46_9PSED</name>
<gene>
    <name evidence="1" type="ORF">A8L59_16630</name>
</gene>
<dbReference type="Proteomes" id="UP000078142">
    <property type="component" value="Chromosome"/>
</dbReference>
<evidence type="ECO:0000313" key="1">
    <source>
        <dbReference type="EMBL" id="ANH98971.1"/>
    </source>
</evidence>
<proteinExistence type="predicted"/>